<evidence type="ECO:0000256" key="3">
    <source>
        <dbReference type="ARBA" id="ARBA00023237"/>
    </source>
</evidence>
<accession>A0A6N8JAC7</accession>
<dbReference type="InterPro" id="IPR008969">
    <property type="entry name" value="CarboxyPept-like_regulatory"/>
</dbReference>
<dbReference type="SUPFAM" id="SSF56935">
    <property type="entry name" value="Porins"/>
    <property type="match status" value="1"/>
</dbReference>
<dbReference type="GO" id="GO:0009279">
    <property type="term" value="C:cell outer membrane"/>
    <property type="evidence" value="ECO:0007669"/>
    <property type="project" value="UniProtKB-SubCell"/>
</dbReference>
<dbReference type="Gene3D" id="2.60.40.1120">
    <property type="entry name" value="Carboxypeptidase-like, regulatory domain"/>
    <property type="match status" value="1"/>
</dbReference>
<reference evidence="6 7" key="1">
    <citation type="submission" date="2019-12" db="EMBL/GenBank/DDBJ databases">
        <title>The draft genomic sequence of strain Chitinophaga oryziterrae JCM 16595.</title>
        <authorList>
            <person name="Zhang X."/>
        </authorList>
    </citation>
    <scope>NUCLEOTIDE SEQUENCE [LARGE SCALE GENOMIC DNA]</scope>
    <source>
        <strain evidence="6 7">JCM 16595</strain>
    </source>
</reference>
<dbReference type="OrthoDB" id="905812at2"/>
<keyword evidence="2" id="KW-0472">Membrane</keyword>
<dbReference type="RefSeq" id="WP_157300872.1">
    <property type="nucleotide sequence ID" value="NZ_BAAAZB010000005.1"/>
</dbReference>
<evidence type="ECO:0000259" key="5">
    <source>
        <dbReference type="Pfam" id="PF14905"/>
    </source>
</evidence>
<evidence type="ECO:0000313" key="6">
    <source>
        <dbReference type="EMBL" id="MVT42245.1"/>
    </source>
</evidence>
<keyword evidence="4" id="KW-0732">Signal</keyword>
<dbReference type="InterPro" id="IPR037066">
    <property type="entry name" value="Plug_dom_sf"/>
</dbReference>
<dbReference type="Pfam" id="PF13620">
    <property type="entry name" value="CarboxypepD_reg"/>
    <property type="match status" value="1"/>
</dbReference>
<evidence type="ECO:0000256" key="2">
    <source>
        <dbReference type="ARBA" id="ARBA00023136"/>
    </source>
</evidence>
<organism evidence="6 7">
    <name type="scientific">Chitinophaga oryziterrae</name>
    <dbReference type="NCBI Taxonomy" id="1031224"/>
    <lineage>
        <taxon>Bacteria</taxon>
        <taxon>Pseudomonadati</taxon>
        <taxon>Bacteroidota</taxon>
        <taxon>Chitinophagia</taxon>
        <taxon>Chitinophagales</taxon>
        <taxon>Chitinophagaceae</taxon>
        <taxon>Chitinophaga</taxon>
    </lineage>
</organism>
<feature type="domain" description="Outer membrane protein beta-barrel" evidence="5">
    <location>
        <begin position="382"/>
        <end position="783"/>
    </location>
</feature>
<name>A0A6N8JAC7_9BACT</name>
<dbReference type="PANTHER" id="PTHR40980:SF4">
    <property type="entry name" value="TONB-DEPENDENT RECEPTOR-LIKE BETA-BARREL DOMAIN-CONTAINING PROTEIN"/>
    <property type="match status" value="1"/>
</dbReference>
<dbReference type="Gene3D" id="2.170.130.10">
    <property type="entry name" value="TonB-dependent receptor, plug domain"/>
    <property type="match status" value="1"/>
</dbReference>
<dbReference type="AlphaFoldDB" id="A0A6N8JAC7"/>
<dbReference type="SUPFAM" id="SSF49464">
    <property type="entry name" value="Carboxypeptidase regulatory domain-like"/>
    <property type="match status" value="1"/>
</dbReference>
<gene>
    <name evidence="6" type="ORF">GO495_16765</name>
</gene>
<feature type="signal peptide" evidence="4">
    <location>
        <begin position="1"/>
        <end position="22"/>
    </location>
</feature>
<sequence length="808" mass="90341">MITRLFSLFISVIVLFAETSQAQSVVKGRVTDDKGQAIPAANILLLRPADSLLIKGVLTDANGYFRIDQIKTKEGVISVRMTGYKRKDTHFSFTGADTALQLGSISLITVVSNLKQVEIIEQKPLYEQKIDRLVVNVSNNIATAGGTVIDVLERSPGVSVERQSGSISLNARDGVQIMINGKVSRLPMDAVIQMLSSMSSSNIDRIELISNPGARYEASGNGGIINIILKKPADLGTKGSYNIILGYGKHEKAGVGLNLNHRTEKLNTYLDLSFYRNHTEQHFENSRMVHSAGDNVGTATVSERDPVTTNYSGLFGMDYMVNKQLTIGGYISAYSNKWVMDADNLVSIDTNNISSGGIKINNHETSRWQNLAGNIYLAYSWTDGSTLSLDADYLYYNNSNPTTYRNRYFNESDAVVIDSNLRAEKHTPVNIWVAKLDYTKKLGEKMELETGAKGSFSKFTNDVSLDELSNGKWANVPGFTVSAPYNENIGAVYAALNTTFSKSTRLNVGLRYEYADISLKGTDVKTALSRSFSNLFPTFFFAHDINKKNTIQFSYGRRITRPAFSDLAPFVIFLDPTAYYYGNAALLPAIADGIKLDYKYDRYLLSLQYSHESNAFAQRQPVINDSSSVEILTTLNLKYRNTYSLIFTAPVNIIQWWNLQLNVLGSYREVQTSHLDENFVRRQTSARVNVVQRFKLPAKFTLELSTLYRTPSITGISKTAAAGSVDLGIQRKIQQGKGNIRLNINDIFWTNIDKLTLYQPANNLDVKILYRYEPRVIRLNYTYNFGNTKVKNRAERETGANEIDNRVN</sequence>
<feature type="chain" id="PRO_5026850776" evidence="4">
    <location>
        <begin position="23"/>
        <end position="808"/>
    </location>
</feature>
<dbReference type="EMBL" id="WRXO01000004">
    <property type="protein sequence ID" value="MVT42245.1"/>
    <property type="molecule type" value="Genomic_DNA"/>
</dbReference>
<keyword evidence="7" id="KW-1185">Reference proteome</keyword>
<evidence type="ECO:0000313" key="7">
    <source>
        <dbReference type="Proteomes" id="UP000468388"/>
    </source>
</evidence>
<evidence type="ECO:0000256" key="1">
    <source>
        <dbReference type="ARBA" id="ARBA00004442"/>
    </source>
</evidence>
<protein>
    <submittedName>
        <fullName evidence="6">Outer membrane beta-barrel protein</fullName>
    </submittedName>
</protein>
<comment type="subcellular location">
    <subcellularLocation>
        <location evidence="1">Cell outer membrane</location>
    </subcellularLocation>
</comment>
<dbReference type="Gene3D" id="2.40.170.20">
    <property type="entry name" value="TonB-dependent receptor, beta-barrel domain"/>
    <property type="match status" value="1"/>
</dbReference>
<keyword evidence="3" id="KW-0998">Cell outer membrane</keyword>
<dbReference type="PANTHER" id="PTHR40980">
    <property type="entry name" value="PLUG DOMAIN-CONTAINING PROTEIN"/>
    <property type="match status" value="1"/>
</dbReference>
<evidence type="ECO:0000256" key="4">
    <source>
        <dbReference type="SAM" id="SignalP"/>
    </source>
</evidence>
<proteinExistence type="predicted"/>
<dbReference type="Proteomes" id="UP000468388">
    <property type="component" value="Unassembled WGS sequence"/>
</dbReference>
<dbReference type="InterPro" id="IPR041700">
    <property type="entry name" value="OMP_b-brl_3"/>
</dbReference>
<dbReference type="InterPro" id="IPR036942">
    <property type="entry name" value="Beta-barrel_TonB_sf"/>
</dbReference>
<comment type="caution">
    <text evidence="6">The sequence shown here is derived from an EMBL/GenBank/DDBJ whole genome shotgun (WGS) entry which is preliminary data.</text>
</comment>
<dbReference type="Pfam" id="PF14905">
    <property type="entry name" value="OMP_b-brl_3"/>
    <property type="match status" value="1"/>
</dbReference>